<evidence type="ECO:0000256" key="6">
    <source>
        <dbReference type="SAM" id="SignalP"/>
    </source>
</evidence>
<dbReference type="SUPFAM" id="SSF54001">
    <property type="entry name" value="Cysteine proteinases"/>
    <property type="match status" value="1"/>
</dbReference>
<dbReference type="PANTHER" id="PTHR47360:SF1">
    <property type="entry name" value="ENDOPEPTIDASE NLPC-RELATED"/>
    <property type="match status" value="1"/>
</dbReference>
<evidence type="ECO:0000259" key="7">
    <source>
        <dbReference type="PROSITE" id="PS51935"/>
    </source>
</evidence>
<dbReference type="GO" id="GO:0006508">
    <property type="term" value="P:proteolysis"/>
    <property type="evidence" value="ECO:0007669"/>
    <property type="project" value="UniProtKB-KW"/>
</dbReference>
<proteinExistence type="inferred from homology"/>
<name>A0A916ZNC8_9FLAO</name>
<keyword evidence="3 6" id="KW-0732">Signal</keyword>
<accession>A0A916ZNC8</accession>
<dbReference type="Proteomes" id="UP000599688">
    <property type="component" value="Unassembled WGS sequence"/>
</dbReference>
<dbReference type="EMBL" id="BMGL01000001">
    <property type="protein sequence ID" value="GGE04174.1"/>
    <property type="molecule type" value="Genomic_DNA"/>
</dbReference>
<evidence type="ECO:0000256" key="4">
    <source>
        <dbReference type="ARBA" id="ARBA00022801"/>
    </source>
</evidence>
<keyword evidence="4" id="KW-0378">Hydrolase</keyword>
<dbReference type="Gene3D" id="3.90.1720.10">
    <property type="entry name" value="endopeptidase domain like (from Nostoc punctiforme)"/>
    <property type="match status" value="1"/>
</dbReference>
<comment type="similarity">
    <text evidence="1">Belongs to the peptidase C40 family.</text>
</comment>
<dbReference type="PROSITE" id="PS51935">
    <property type="entry name" value="NLPC_P60"/>
    <property type="match status" value="1"/>
</dbReference>
<evidence type="ECO:0000256" key="1">
    <source>
        <dbReference type="ARBA" id="ARBA00007074"/>
    </source>
</evidence>
<dbReference type="Pfam" id="PF00877">
    <property type="entry name" value="NLPC_P60"/>
    <property type="match status" value="1"/>
</dbReference>
<dbReference type="InterPro" id="IPR052062">
    <property type="entry name" value="Murein_DD/LD_carboxypeptidase"/>
</dbReference>
<evidence type="ECO:0000256" key="3">
    <source>
        <dbReference type="ARBA" id="ARBA00022729"/>
    </source>
</evidence>
<dbReference type="AlphaFoldDB" id="A0A916ZNC8"/>
<dbReference type="PANTHER" id="PTHR47360">
    <property type="entry name" value="MUREIN DD-ENDOPEPTIDASE MEPS/MUREIN LD-CARBOXYPEPTIDASE"/>
    <property type="match status" value="1"/>
</dbReference>
<feature type="chain" id="PRO_5037433140" evidence="6">
    <location>
        <begin position="26"/>
        <end position="156"/>
    </location>
</feature>
<dbReference type="RefSeq" id="WP_188404908.1">
    <property type="nucleotide sequence ID" value="NZ_BMGL01000001.1"/>
</dbReference>
<evidence type="ECO:0000313" key="9">
    <source>
        <dbReference type="Proteomes" id="UP000599688"/>
    </source>
</evidence>
<comment type="caution">
    <text evidence="8">The sequence shown here is derived from an EMBL/GenBank/DDBJ whole genome shotgun (WGS) entry which is preliminary data.</text>
</comment>
<evidence type="ECO:0000256" key="2">
    <source>
        <dbReference type="ARBA" id="ARBA00022670"/>
    </source>
</evidence>
<dbReference type="PROSITE" id="PS51257">
    <property type="entry name" value="PROKAR_LIPOPROTEIN"/>
    <property type="match status" value="1"/>
</dbReference>
<keyword evidence="2" id="KW-0645">Protease</keyword>
<evidence type="ECO:0000313" key="8">
    <source>
        <dbReference type="EMBL" id="GGE04174.1"/>
    </source>
</evidence>
<dbReference type="InterPro" id="IPR038765">
    <property type="entry name" value="Papain-like_cys_pep_sf"/>
</dbReference>
<gene>
    <name evidence="8" type="primary">nlpC</name>
    <name evidence="8" type="ORF">GCM10010831_02200</name>
</gene>
<organism evidence="8 9">
    <name type="scientific">Psychroflexus salis</name>
    <dbReference type="NCBI Taxonomy" id="1526574"/>
    <lineage>
        <taxon>Bacteria</taxon>
        <taxon>Pseudomonadati</taxon>
        <taxon>Bacteroidota</taxon>
        <taxon>Flavobacteriia</taxon>
        <taxon>Flavobacteriales</taxon>
        <taxon>Flavobacteriaceae</taxon>
        <taxon>Psychroflexus</taxon>
    </lineage>
</organism>
<reference evidence="8 9" key="1">
    <citation type="journal article" date="2014" name="Int. J. Syst. Evol. Microbiol.">
        <title>Complete genome sequence of Corynebacterium casei LMG S-19264T (=DSM 44701T), isolated from a smear-ripened cheese.</title>
        <authorList>
            <consortium name="US DOE Joint Genome Institute (JGI-PGF)"/>
            <person name="Walter F."/>
            <person name="Albersmeier A."/>
            <person name="Kalinowski J."/>
            <person name="Ruckert C."/>
        </authorList>
    </citation>
    <scope>NUCLEOTIDE SEQUENCE [LARGE SCALE GENOMIC DNA]</scope>
    <source>
        <strain evidence="8 9">CGMCC 1.12925</strain>
    </source>
</reference>
<keyword evidence="5" id="KW-0788">Thiol protease</keyword>
<dbReference type="InterPro" id="IPR000064">
    <property type="entry name" value="NLP_P60_dom"/>
</dbReference>
<keyword evidence="8" id="KW-0449">Lipoprotein</keyword>
<protein>
    <submittedName>
        <fullName evidence="8">Lipoprotein</fullName>
    </submittedName>
</protein>
<evidence type="ECO:0000256" key="5">
    <source>
        <dbReference type="ARBA" id="ARBA00022807"/>
    </source>
</evidence>
<feature type="domain" description="NlpC/P60" evidence="7">
    <location>
        <begin position="30"/>
        <end position="155"/>
    </location>
</feature>
<sequence length="156" mass="17277">MRFNTFSALLFLVSFSFLLTSCGGAKKLRQQQSASVVANAKTFLGTPYAWGGTTKSGIDCSGLVLNAFPNQYSLPRTAKAMAKEGKRTKLKKLIPGDLVFFKTGRGRKITHVGIVVSNNKDYPEFIHSSTSRGVIISSLGEAYWRKNFRKARRIIH</sequence>
<keyword evidence="9" id="KW-1185">Reference proteome</keyword>
<dbReference type="GO" id="GO:0008234">
    <property type="term" value="F:cysteine-type peptidase activity"/>
    <property type="evidence" value="ECO:0007669"/>
    <property type="project" value="UniProtKB-KW"/>
</dbReference>
<feature type="signal peptide" evidence="6">
    <location>
        <begin position="1"/>
        <end position="25"/>
    </location>
</feature>